<dbReference type="GO" id="GO:0005737">
    <property type="term" value="C:cytoplasm"/>
    <property type="evidence" value="ECO:0007669"/>
    <property type="project" value="TreeGrafter"/>
</dbReference>
<dbReference type="STRING" id="644352.J3NZM4"/>
<reference evidence="3" key="1">
    <citation type="submission" date="2010-07" db="EMBL/GenBank/DDBJ databases">
        <title>The genome sequence of Gaeumannomyces graminis var. tritici strain R3-111a-1.</title>
        <authorList>
            <consortium name="The Broad Institute Genome Sequencing Platform"/>
            <person name="Ma L.-J."/>
            <person name="Dead R."/>
            <person name="Young S."/>
            <person name="Zeng Q."/>
            <person name="Koehrsen M."/>
            <person name="Alvarado L."/>
            <person name="Berlin A."/>
            <person name="Chapman S.B."/>
            <person name="Chen Z."/>
            <person name="Freedman E."/>
            <person name="Gellesch M."/>
            <person name="Goldberg J."/>
            <person name="Griggs A."/>
            <person name="Gujja S."/>
            <person name="Heilman E.R."/>
            <person name="Heiman D."/>
            <person name="Hepburn T."/>
            <person name="Howarth C."/>
            <person name="Jen D."/>
            <person name="Larson L."/>
            <person name="Mehta T."/>
            <person name="Neiman D."/>
            <person name="Pearson M."/>
            <person name="Roberts A."/>
            <person name="Saif S."/>
            <person name="Shea T."/>
            <person name="Shenoy N."/>
            <person name="Sisk P."/>
            <person name="Stolte C."/>
            <person name="Sykes S."/>
            <person name="Walk T."/>
            <person name="White J."/>
            <person name="Yandava C."/>
            <person name="Haas B."/>
            <person name="Nusbaum C."/>
            <person name="Birren B."/>
        </authorList>
    </citation>
    <scope>NUCLEOTIDE SEQUENCE [LARGE SCALE GENOMIC DNA]</scope>
    <source>
        <strain evidence="3">R3-111a-1</strain>
    </source>
</reference>
<evidence type="ECO:0000313" key="2">
    <source>
        <dbReference type="EnsemblFungi" id="EJT76807"/>
    </source>
</evidence>
<reference evidence="2" key="4">
    <citation type="journal article" date="2015" name="G3 (Bethesda)">
        <title>Genome sequences of three phytopathogenic species of the Magnaporthaceae family of fungi.</title>
        <authorList>
            <person name="Okagaki L.H."/>
            <person name="Nunes C.C."/>
            <person name="Sailsbery J."/>
            <person name="Clay B."/>
            <person name="Brown D."/>
            <person name="John T."/>
            <person name="Oh Y."/>
            <person name="Young N."/>
            <person name="Fitzgerald M."/>
            <person name="Haas B.J."/>
            <person name="Zeng Q."/>
            <person name="Young S."/>
            <person name="Adiconis X."/>
            <person name="Fan L."/>
            <person name="Levin J.Z."/>
            <person name="Mitchell T.K."/>
            <person name="Okubara P.A."/>
            <person name="Farman M.L."/>
            <person name="Kohn L.M."/>
            <person name="Birren B."/>
            <person name="Ma L.-J."/>
            <person name="Dean R.A."/>
        </authorList>
    </citation>
    <scope>NUCLEOTIDE SEQUENCE</scope>
    <source>
        <strain evidence="2">R3-111a-1</strain>
    </source>
</reference>
<accession>J3NZM4</accession>
<reference evidence="1" key="2">
    <citation type="submission" date="2010-07" db="EMBL/GenBank/DDBJ databases">
        <authorList>
            <consortium name="The Broad Institute Genome Sequencing Platform"/>
            <consortium name="Broad Institute Genome Sequencing Center for Infectious Disease"/>
            <person name="Ma L.-J."/>
            <person name="Dead R."/>
            <person name="Young S."/>
            <person name="Zeng Q."/>
            <person name="Koehrsen M."/>
            <person name="Alvarado L."/>
            <person name="Berlin A."/>
            <person name="Chapman S.B."/>
            <person name="Chen Z."/>
            <person name="Freedman E."/>
            <person name="Gellesch M."/>
            <person name="Goldberg J."/>
            <person name="Griggs A."/>
            <person name="Gujja S."/>
            <person name="Heilman E.R."/>
            <person name="Heiman D."/>
            <person name="Hepburn T."/>
            <person name="Howarth C."/>
            <person name="Jen D."/>
            <person name="Larson L."/>
            <person name="Mehta T."/>
            <person name="Neiman D."/>
            <person name="Pearson M."/>
            <person name="Roberts A."/>
            <person name="Saif S."/>
            <person name="Shea T."/>
            <person name="Shenoy N."/>
            <person name="Sisk P."/>
            <person name="Stolte C."/>
            <person name="Sykes S."/>
            <person name="Walk T."/>
            <person name="White J."/>
            <person name="Yandava C."/>
            <person name="Haas B."/>
            <person name="Nusbaum C."/>
            <person name="Birren B."/>
        </authorList>
    </citation>
    <scope>NUCLEOTIDE SEQUENCE</scope>
    <source>
        <strain evidence="1">R3-111a-1</strain>
    </source>
</reference>
<evidence type="ECO:0000313" key="1">
    <source>
        <dbReference type="EMBL" id="EJT76807.1"/>
    </source>
</evidence>
<dbReference type="RefSeq" id="XP_009222807.1">
    <property type="nucleotide sequence ID" value="XM_009224543.1"/>
</dbReference>
<dbReference type="InterPro" id="IPR003719">
    <property type="entry name" value="Phenazine_PhzF-like"/>
</dbReference>
<dbReference type="Proteomes" id="UP000006039">
    <property type="component" value="Unassembled WGS sequence"/>
</dbReference>
<gene>
    <name evidence="2" type="primary">20347179</name>
    <name evidence="1" type="ORF">GGTG_06721</name>
</gene>
<sequence length="197" mass="21510">MASPTLAQSLKFVTIDVFTPTRFAGNSLALVLLRPEDAKQRIAREFNLPKTAFLHLAAPGDNDGADTDDTDQLRLDIFTPREELPFTGHPTERYYFQGRQHVLGGQDTVRPRTRLLLESEDPATGSAASALACYLALSDSAGLGDWVAEGRALGAEETVFFEMEQGVEMGRHSVIHVEVEAYLGGTAVMVMEGTVRQ</sequence>
<dbReference type="AlphaFoldDB" id="J3NZM4"/>
<protein>
    <recommendedName>
        <fullName evidence="4">Phenazine biosynthesis PhzC/PhzF protein</fullName>
    </recommendedName>
</protein>
<keyword evidence="3" id="KW-1185">Reference proteome</keyword>
<dbReference type="PANTHER" id="PTHR13774">
    <property type="entry name" value="PHENAZINE BIOSYNTHESIS PROTEIN"/>
    <property type="match status" value="1"/>
</dbReference>
<proteinExistence type="predicted"/>
<dbReference type="OrthoDB" id="75169at2759"/>
<dbReference type="EnsemblFungi" id="EJT76807">
    <property type="protein sequence ID" value="EJT76807"/>
    <property type="gene ID" value="GGTG_06721"/>
</dbReference>
<dbReference type="eggNOG" id="KOG3033">
    <property type="taxonomic scope" value="Eukaryota"/>
</dbReference>
<dbReference type="GO" id="GO:0016853">
    <property type="term" value="F:isomerase activity"/>
    <property type="evidence" value="ECO:0007669"/>
    <property type="project" value="TreeGrafter"/>
</dbReference>
<reference evidence="2" key="5">
    <citation type="submission" date="2018-04" db="UniProtKB">
        <authorList>
            <consortium name="EnsemblFungi"/>
        </authorList>
    </citation>
    <scope>IDENTIFICATION</scope>
    <source>
        <strain evidence="2">R3-111a-1</strain>
    </source>
</reference>
<dbReference type="PANTHER" id="PTHR13774:SF32">
    <property type="entry name" value="ANTISENSE-ENHANCING SEQUENCE 1"/>
    <property type="match status" value="1"/>
</dbReference>
<dbReference type="EMBL" id="GL385397">
    <property type="protein sequence ID" value="EJT76807.1"/>
    <property type="molecule type" value="Genomic_DNA"/>
</dbReference>
<dbReference type="GeneID" id="20347179"/>
<dbReference type="HOGENOM" id="CLU_1384247_0_0_1"/>
<reference evidence="1" key="3">
    <citation type="submission" date="2010-09" db="EMBL/GenBank/DDBJ databases">
        <title>Annotation of Gaeumannomyces graminis var. tritici R3-111a-1.</title>
        <authorList>
            <consortium name="The Broad Institute Genome Sequencing Platform"/>
            <person name="Ma L.-J."/>
            <person name="Dead R."/>
            <person name="Young S.K."/>
            <person name="Zeng Q."/>
            <person name="Gargeya S."/>
            <person name="Fitzgerald M."/>
            <person name="Haas B."/>
            <person name="Abouelleil A."/>
            <person name="Alvarado L."/>
            <person name="Arachchi H.M."/>
            <person name="Berlin A."/>
            <person name="Brown A."/>
            <person name="Chapman S.B."/>
            <person name="Chen Z."/>
            <person name="Dunbar C."/>
            <person name="Freedman E."/>
            <person name="Gearin G."/>
            <person name="Gellesch M."/>
            <person name="Goldberg J."/>
            <person name="Griggs A."/>
            <person name="Gujja S."/>
            <person name="Heiman D."/>
            <person name="Howarth C."/>
            <person name="Larson L."/>
            <person name="Lui A."/>
            <person name="MacDonald P.J.P."/>
            <person name="Mehta T."/>
            <person name="Montmayeur A."/>
            <person name="Murphy C."/>
            <person name="Neiman D."/>
            <person name="Pearson M."/>
            <person name="Priest M."/>
            <person name="Roberts A."/>
            <person name="Saif S."/>
            <person name="Shea T."/>
            <person name="Shenoy N."/>
            <person name="Sisk P."/>
            <person name="Stolte C."/>
            <person name="Sykes S."/>
            <person name="Yandava C."/>
            <person name="Wortman J."/>
            <person name="Nusbaum C."/>
            <person name="Birren B."/>
        </authorList>
    </citation>
    <scope>NUCLEOTIDE SEQUENCE</scope>
    <source>
        <strain evidence="1">R3-111a-1</strain>
    </source>
</reference>
<evidence type="ECO:0008006" key="4">
    <source>
        <dbReference type="Google" id="ProtNLM"/>
    </source>
</evidence>
<dbReference type="VEuPathDB" id="FungiDB:GGTG_06721"/>
<name>J3NZM4_GAET3</name>
<evidence type="ECO:0000313" key="3">
    <source>
        <dbReference type="Proteomes" id="UP000006039"/>
    </source>
</evidence>
<dbReference type="Pfam" id="PF02567">
    <property type="entry name" value="PhzC-PhzF"/>
    <property type="match status" value="2"/>
</dbReference>
<organism evidence="1">
    <name type="scientific">Gaeumannomyces tritici (strain R3-111a-1)</name>
    <name type="common">Wheat and barley take-all root rot fungus</name>
    <name type="synonym">Gaeumannomyces graminis var. tritici</name>
    <dbReference type="NCBI Taxonomy" id="644352"/>
    <lineage>
        <taxon>Eukaryota</taxon>
        <taxon>Fungi</taxon>
        <taxon>Dikarya</taxon>
        <taxon>Ascomycota</taxon>
        <taxon>Pezizomycotina</taxon>
        <taxon>Sordariomycetes</taxon>
        <taxon>Sordariomycetidae</taxon>
        <taxon>Magnaporthales</taxon>
        <taxon>Magnaporthaceae</taxon>
        <taxon>Gaeumannomyces</taxon>
    </lineage>
</organism>
<dbReference type="Gene3D" id="3.10.310.10">
    <property type="entry name" value="Diaminopimelate Epimerase, Chain A, domain 1"/>
    <property type="match status" value="2"/>
</dbReference>
<dbReference type="SUPFAM" id="SSF54506">
    <property type="entry name" value="Diaminopimelate epimerase-like"/>
    <property type="match status" value="2"/>
</dbReference>